<comment type="similarity">
    <text evidence="1 9">Belongs to the peptidase C14A family.</text>
</comment>
<evidence type="ECO:0000313" key="13">
    <source>
        <dbReference type="Proteomes" id="UP000515159"/>
    </source>
</evidence>
<dbReference type="Pfam" id="PF00656">
    <property type="entry name" value="Peptidase_C14"/>
    <property type="match status" value="1"/>
</dbReference>
<feature type="domain" description="Caspase family p20" evidence="11">
    <location>
        <begin position="139"/>
        <end position="268"/>
    </location>
</feature>
<name>A0A6P8NLR2_GEOSA</name>
<evidence type="ECO:0000256" key="2">
    <source>
        <dbReference type="ARBA" id="ARBA00022670"/>
    </source>
</evidence>
<evidence type="ECO:0000313" key="14">
    <source>
        <dbReference type="RefSeq" id="XP_033777027.1"/>
    </source>
</evidence>
<dbReference type="PRINTS" id="PR00376">
    <property type="entry name" value="IL1BCENZYME"/>
</dbReference>
<dbReference type="PROSITE" id="PS01121">
    <property type="entry name" value="CASPASE_HIS"/>
    <property type="match status" value="1"/>
</dbReference>
<dbReference type="GeneID" id="117348733"/>
<dbReference type="FunCoup" id="A0A6P8NLR2">
    <property type="interactions" value="798"/>
</dbReference>
<dbReference type="GO" id="GO:0072559">
    <property type="term" value="C:NLRP3 inflammasome complex"/>
    <property type="evidence" value="ECO:0007669"/>
    <property type="project" value="TreeGrafter"/>
</dbReference>
<dbReference type="InterPro" id="IPR029030">
    <property type="entry name" value="Caspase-like_dom_sf"/>
</dbReference>
<dbReference type="PROSITE" id="PS50208">
    <property type="entry name" value="CASPASE_P20"/>
    <property type="match status" value="1"/>
</dbReference>
<dbReference type="GO" id="GO:0042981">
    <property type="term" value="P:regulation of apoptotic process"/>
    <property type="evidence" value="ECO:0007669"/>
    <property type="project" value="InterPro"/>
</dbReference>
<proteinExistence type="inferred from homology"/>
<dbReference type="SUPFAM" id="SSF52129">
    <property type="entry name" value="Caspase-like"/>
    <property type="match status" value="1"/>
</dbReference>
<dbReference type="PROSITE" id="PS01122">
    <property type="entry name" value="CASPASE_CYS"/>
    <property type="match status" value="1"/>
</dbReference>
<evidence type="ECO:0000256" key="5">
    <source>
        <dbReference type="ARBA" id="ARBA00023145"/>
    </source>
</evidence>
<keyword evidence="3" id="KW-0378">Hydrolase</keyword>
<dbReference type="InterPro" id="IPR033139">
    <property type="entry name" value="Caspase_cys_AS"/>
</dbReference>
<dbReference type="SMART" id="SM00114">
    <property type="entry name" value="CARD"/>
    <property type="match status" value="1"/>
</dbReference>
<evidence type="ECO:0000256" key="7">
    <source>
        <dbReference type="ARBA" id="ARBA00065638"/>
    </source>
</evidence>
<dbReference type="SMART" id="SM00115">
    <property type="entry name" value="CASc"/>
    <property type="match status" value="1"/>
</dbReference>
<dbReference type="InterPro" id="IPR011600">
    <property type="entry name" value="Pept_C14_caspase"/>
</dbReference>
<reference evidence="14" key="1">
    <citation type="submission" date="2025-08" db="UniProtKB">
        <authorList>
            <consortium name="RefSeq"/>
        </authorList>
    </citation>
    <scope>IDENTIFICATION</scope>
</reference>
<evidence type="ECO:0000259" key="11">
    <source>
        <dbReference type="PROSITE" id="PS50208"/>
    </source>
</evidence>
<dbReference type="PROSITE" id="PS50209">
    <property type="entry name" value="CARD"/>
    <property type="match status" value="1"/>
</dbReference>
<dbReference type="GO" id="GO:0004197">
    <property type="term" value="F:cysteine-type endopeptidase activity"/>
    <property type="evidence" value="ECO:0007669"/>
    <property type="project" value="InterPro"/>
</dbReference>
<comment type="subunit">
    <text evidence="7">Heterotetramer that consists of two anti-parallel arranged heterodimers, each one formed by a 20 kDa (Caspase-1 subunit p20) and a 10 kDa (Caspase-1 subunit p10) subunit. Can form a heterodimer with isoform epsilon which then has an inhibitory effect.</text>
</comment>
<keyword evidence="2" id="KW-0645">Protease</keyword>
<dbReference type="InterPro" id="IPR001309">
    <property type="entry name" value="Pept_C14_p20"/>
</dbReference>
<evidence type="ECO:0000259" key="12">
    <source>
        <dbReference type="PROSITE" id="PS50209"/>
    </source>
</evidence>
<evidence type="ECO:0000259" key="10">
    <source>
        <dbReference type="PROSITE" id="PS50207"/>
    </source>
</evidence>
<dbReference type="KEGG" id="gsh:117348733"/>
<evidence type="ECO:0000256" key="6">
    <source>
        <dbReference type="ARBA" id="ARBA00057826"/>
    </source>
</evidence>
<dbReference type="FunFam" id="3.40.50.1460:FF:000007">
    <property type="entry name" value="Caspase-1"/>
    <property type="match status" value="1"/>
</dbReference>
<dbReference type="PROSITE" id="PS50207">
    <property type="entry name" value="CASPASE_P10"/>
    <property type="match status" value="1"/>
</dbReference>
<accession>A0A6P8NLR2</accession>
<dbReference type="Gene3D" id="1.10.533.10">
    <property type="entry name" value="Death Domain, Fas"/>
    <property type="match status" value="1"/>
</dbReference>
<gene>
    <name evidence="14" type="primary">LOC117348733</name>
</gene>
<dbReference type="InterPro" id="IPR011029">
    <property type="entry name" value="DEATH-like_dom_sf"/>
</dbReference>
<dbReference type="InterPro" id="IPR016129">
    <property type="entry name" value="Caspase_his_AS"/>
</dbReference>
<dbReference type="Proteomes" id="UP000515159">
    <property type="component" value="Chromosome 15"/>
</dbReference>
<dbReference type="InterPro" id="IPR002138">
    <property type="entry name" value="Pept_C14_p10"/>
</dbReference>
<feature type="domain" description="CARD" evidence="12">
    <location>
        <begin position="1"/>
        <end position="91"/>
    </location>
</feature>
<dbReference type="PIRSF" id="PIRSF038001">
    <property type="entry name" value="Caspase_ICE"/>
    <property type="match status" value="1"/>
</dbReference>
<dbReference type="OrthoDB" id="6097640at2759"/>
<dbReference type="GO" id="GO:0097169">
    <property type="term" value="C:AIM2 inflammasome complex"/>
    <property type="evidence" value="ECO:0007669"/>
    <property type="project" value="TreeGrafter"/>
</dbReference>
<feature type="domain" description="Caspase family p10" evidence="10">
    <location>
        <begin position="298"/>
        <end position="381"/>
    </location>
</feature>
<dbReference type="GO" id="GO:0006508">
    <property type="term" value="P:proteolysis"/>
    <property type="evidence" value="ECO:0007669"/>
    <property type="project" value="UniProtKB-KW"/>
</dbReference>
<dbReference type="Pfam" id="PF00619">
    <property type="entry name" value="CARD"/>
    <property type="match status" value="1"/>
</dbReference>
<dbReference type="InterPro" id="IPR001315">
    <property type="entry name" value="CARD"/>
</dbReference>
<dbReference type="GO" id="GO:0050727">
    <property type="term" value="P:regulation of inflammatory response"/>
    <property type="evidence" value="ECO:0007669"/>
    <property type="project" value="TreeGrafter"/>
</dbReference>
<protein>
    <submittedName>
        <fullName evidence="14">Caspase-1-B-like</fullName>
    </submittedName>
</protein>
<evidence type="ECO:0000256" key="3">
    <source>
        <dbReference type="ARBA" id="ARBA00022801"/>
    </source>
</evidence>
<evidence type="ECO:0000256" key="9">
    <source>
        <dbReference type="RuleBase" id="RU003971"/>
    </source>
</evidence>
<keyword evidence="5" id="KW-0865">Zymogen</keyword>
<dbReference type="InParanoid" id="A0A6P8NLR2"/>
<dbReference type="Gene3D" id="3.40.50.1460">
    <property type="match status" value="1"/>
</dbReference>
<dbReference type="InterPro" id="IPR002398">
    <property type="entry name" value="Pept_C14"/>
</dbReference>
<evidence type="ECO:0000256" key="1">
    <source>
        <dbReference type="ARBA" id="ARBA00010134"/>
    </source>
</evidence>
<dbReference type="AlphaFoldDB" id="A0A6P8NLR2"/>
<feature type="active site" evidence="8">
    <location>
        <position position="264"/>
    </location>
</feature>
<keyword evidence="4" id="KW-0788">Thiol protease</keyword>
<comment type="function">
    <text evidence="6">Thiol protease involved in a variety of inflammatory processes by proteolytically cleaving other proteins, such as the precursors of the inflammatory cytokines interleukin-1 beta (IL1B) and interleukin 18 (IL18) as well as the pyroptosis inducer Gasdermin-D (GSDMD), into active mature peptides. Plays a key role in cell immunity as an inflammatory response initiator: once activated through formation of an inflammasome complex, it initiates a pro-inflammatory response through the cleavage of the two inflammatory cytokines IL1B and IL18, releasing the mature cytokines which are involved in a variety of inflammatory processes. Cleaves a tetrapeptide after an Asp residue at position P1. Also initiates pyroptosis, a programmed lytic cell death pathway, through cleavage of GSDMD.</text>
</comment>
<keyword evidence="13" id="KW-1185">Reference proteome</keyword>
<dbReference type="CDD" id="cd00032">
    <property type="entry name" value="CASc"/>
    <property type="match status" value="1"/>
</dbReference>
<dbReference type="PANTHER" id="PTHR47901:SF3">
    <property type="entry name" value="CASPASE-1"/>
    <property type="match status" value="1"/>
</dbReference>
<dbReference type="InterPro" id="IPR015917">
    <property type="entry name" value="Pept_C14A"/>
</dbReference>
<dbReference type="GO" id="GO:0072557">
    <property type="term" value="C:IPAF inflammasome complex"/>
    <property type="evidence" value="ECO:0007669"/>
    <property type="project" value="TreeGrafter"/>
</dbReference>
<feature type="active site" evidence="8">
    <location>
        <position position="215"/>
    </location>
</feature>
<sequence>MASKLLRGVRADFVKNCNLTVIMLIVDDLQTYEVLRSAEAEHIIEENMTTSDKARTLIDIVINKGDHASTVFVQSLQERDKYLCTDLKIHIPSDLSTHEASVSVPTGEPAWITPCSLEDYHQIQTEAADIYEMKDKVSRKRLAIIICNKDFKQLSQRDGAEVDVCNMRKLLEELGYYVELKKNLSSEGMESALKDFSRNEEHKHSDSTFIVLMSHGVRKGICGTNYTDVEDTDILSLDTVFQIFNNENCKALVEKPKVILIQACRGVKKGKTLVRDSASSTSVSDTDVPLSGEWEDDALREIHRESDFACLCSTTPDTQSWRHPKTGSVFIQRLIKCFREKACRYPLEELFRQVQCSFRDFPDQMPTKERTTLTKKFYLFPGF</sequence>
<dbReference type="SUPFAM" id="SSF47986">
    <property type="entry name" value="DEATH domain"/>
    <property type="match status" value="1"/>
</dbReference>
<organism evidence="13 14">
    <name type="scientific">Geotrypetes seraphini</name>
    <name type="common">Gaboon caecilian</name>
    <name type="synonym">Caecilia seraphini</name>
    <dbReference type="NCBI Taxonomy" id="260995"/>
    <lineage>
        <taxon>Eukaryota</taxon>
        <taxon>Metazoa</taxon>
        <taxon>Chordata</taxon>
        <taxon>Craniata</taxon>
        <taxon>Vertebrata</taxon>
        <taxon>Euteleostomi</taxon>
        <taxon>Amphibia</taxon>
        <taxon>Gymnophiona</taxon>
        <taxon>Geotrypetes</taxon>
    </lineage>
</organism>
<evidence type="ECO:0000256" key="8">
    <source>
        <dbReference type="PIRSR" id="PIRSR038001-1"/>
    </source>
</evidence>
<dbReference type="RefSeq" id="XP_033777027.1">
    <property type="nucleotide sequence ID" value="XM_033921136.1"/>
</dbReference>
<dbReference type="PANTHER" id="PTHR47901">
    <property type="entry name" value="CASPASE RECRUITMENT DOMAIN-CONTAINING PROTEIN 18"/>
    <property type="match status" value="1"/>
</dbReference>
<evidence type="ECO:0000256" key="4">
    <source>
        <dbReference type="ARBA" id="ARBA00022807"/>
    </source>
</evidence>